<keyword evidence="4" id="KW-1185">Reference proteome</keyword>
<keyword evidence="2" id="KW-0732">Signal</keyword>
<feature type="region of interest" description="Disordered" evidence="1">
    <location>
        <begin position="133"/>
        <end position="157"/>
    </location>
</feature>
<dbReference type="OrthoDB" id="2507450at2759"/>
<organism evidence="3 4">
    <name type="scientific">Amorphotheca resinae ATCC 22711</name>
    <dbReference type="NCBI Taxonomy" id="857342"/>
    <lineage>
        <taxon>Eukaryota</taxon>
        <taxon>Fungi</taxon>
        <taxon>Dikarya</taxon>
        <taxon>Ascomycota</taxon>
        <taxon>Pezizomycotina</taxon>
        <taxon>Leotiomycetes</taxon>
        <taxon>Helotiales</taxon>
        <taxon>Amorphothecaceae</taxon>
        <taxon>Amorphotheca</taxon>
    </lineage>
</organism>
<proteinExistence type="predicted"/>
<dbReference type="RefSeq" id="XP_024719505.1">
    <property type="nucleotide sequence ID" value="XM_024867599.1"/>
</dbReference>
<gene>
    <name evidence="3" type="ORF">M430DRAFT_43192</name>
</gene>
<evidence type="ECO:0000256" key="1">
    <source>
        <dbReference type="SAM" id="MobiDB-lite"/>
    </source>
</evidence>
<dbReference type="Proteomes" id="UP000241818">
    <property type="component" value="Unassembled WGS sequence"/>
</dbReference>
<dbReference type="GeneID" id="36575680"/>
<name>A0A2T3AXV6_AMORE</name>
<feature type="signal peptide" evidence="2">
    <location>
        <begin position="1"/>
        <end position="21"/>
    </location>
</feature>
<dbReference type="AlphaFoldDB" id="A0A2T3AXV6"/>
<feature type="chain" id="PRO_5015640969" evidence="2">
    <location>
        <begin position="22"/>
        <end position="205"/>
    </location>
</feature>
<evidence type="ECO:0000313" key="4">
    <source>
        <dbReference type="Proteomes" id="UP000241818"/>
    </source>
</evidence>
<dbReference type="EMBL" id="KZ679013">
    <property type="protein sequence ID" value="PSS14906.1"/>
    <property type="molecule type" value="Genomic_DNA"/>
</dbReference>
<sequence length="205" mass="20425">MIASLMETFMLLCVAAREGFAGLEMGMQIERIGVLARQAGSENLQTFTGTLGGAADPITRTGDTREPFAVDGSTFTDLSDAVTRSCNNQHNTCARLANSKTSAEGGGGGTTVAECDAQQSSCIAAGGTSIASGANANSTSSEPASASGGTSTTPSEVVVTSTSTETSGSVVVVTVGTTATGSAVLGTATATLEGSDENFFFFCDA</sequence>
<reference evidence="3 4" key="1">
    <citation type="journal article" date="2018" name="New Phytol.">
        <title>Comparative genomics and transcriptomics depict ericoid mycorrhizal fungi as versatile saprotrophs and plant mutualists.</title>
        <authorList>
            <person name="Martino E."/>
            <person name="Morin E."/>
            <person name="Grelet G.A."/>
            <person name="Kuo A."/>
            <person name="Kohler A."/>
            <person name="Daghino S."/>
            <person name="Barry K.W."/>
            <person name="Cichocki N."/>
            <person name="Clum A."/>
            <person name="Dockter R.B."/>
            <person name="Hainaut M."/>
            <person name="Kuo R.C."/>
            <person name="LaButti K."/>
            <person name="Lindahl B.D."/>
            <person name="Lindquist E.A."/>
            <person name="Lipzen A."/>
            <person name="Khouja H.R."/>
            <person name="Magnuson J."/>
            <person name="Murat C."/>
            <person name="Ohm R.A."/>
            <person name="Singer S.W."/>
            <person name="Spatafora J.W."/>
            <person name="Wang M."/>
            <person name="Veneault-Fourrey C."/>
            <person name="Henrissat B."/>
            <person name="Grigoriev I.V."/>
            <person name="Martin F.M."/>
            <person name="Perotto S."/>
        </authorList>
    </citation>
    <scope>NUCLEOTIDE SEQUENCE [LARGE SCALE GENOMIC DNA]</scope>
    <source>
        <strain evidence="3 4">ATCC 22711</strain>
    </source>
</reference>
<dbReference type="STRING" id="857342.A0A2T3AXV6"/>
<accession>A0A2T3AXV6</accession>
<evidence type="ECO:0000313" key="3">
    <source>
        <dbReference type="EMBL" id="PSS14906.1"/>
    </source>
</evidence>
<protein>
    <submittedName>
        <fullName evidence="3">Uncharacterized protein</fullName>
    </submittedName>
</protein>
<dbReference type="InParanoid" id="A0A2T3AXV6"/>
<evidence type="ECO:0000256" key="2">
    <source>
        <dbReference type="SAM" id="SignalP"/>
    </source>
</evidence>